<dbReference type="Pfam" id="PF03583">
    <property type="entry name" value="LIP"/>
    <property type="match status" value="1"/>
</dbReference>
<reference evidence="2 3" key="1">
    <citation type="submission" date="2018-06" db="EMBL/GenBank/DDBJ databases">
        <authorList>
            <consortium name="Pathogen Informatics"/>
            <person name="Doyle S."/>
        </authorList>
    </citation>
    <scope>NUCLEOTIDE SEQUENCE [LARGE SCALE GENOMIC DNA]</scope>
    <source>
        <strain evidence="2 3">NCTC12722</strain>
    </source>
</reference>
<keyword evidence="1" id="KW-0732">Signal</keyword>
<dbReference type="InterPro" id="IPR029058">
    <property type="entry name" value="AB_hydrolase_fold"/>
</dbReference>
<dbReference type="EMBL" id="UIGB01000001">
    <property type="protein sequence ID" value="SUU83505.1"/>
    <property type="molecule type" value="Genomic_DNA"/>
</dbReference>
<evidence type="ECO:0000313" key="2">
    <source>
        <dbReference type="EMBL" id="SUU83505.1"/>
    </source>
</evidence>
<dbReference type="SUPFAM" id="SSF53474">
    <property type="entry name" value="alpha/beta-Hydrolases"/>
    <property type="match status" value="1"/>
</dbReference>
<dbReference type="AlphaFoldDB" id="A0A380W5Q1"/>
<feature type="chain" id="PRO_5016582449" evidence="1">
    <location>
        <begin position="26"/>
        <end position="412"/>
    </location>
</feature>
<dbReference type="PROSITE" id="PS51257">
    <property type="entry name" value="PROKAR_LIPOPROTEIN"/>
    <property type="match status" value="1"/>
</dbReference>
<evidence type="ECO:0000313" key="3">
    <source>
        <dbReference type="Proteomes" id="UP000254343"/>
    </source>
</evidence>
<organism evidence="2 3">
    <name type="scientific">Afipia felis</name>
    <name type="common">Cat scratch disease bacillus</name>
    <dbReference type="NCBI Taxonomy" id="1035"/>
    <lineage>
        <taxon>Bacteria</taxon>
        <taxon>Pseudomonadati</taxon>
        <taxon>Pseudomonadota</taxon>
        <taxon>Alphaproteobacteria</taxon>
        <taxon>Hyphomicrobiales</taxon>
        <taxon>Nitrobacteraceae</taxon>
        <taxon>Afipia</taxon>
    </lineage>
</organism>
<proteinExistence type="predicted"/>
<accession>A0A380W5Q1</accession>
<dbReference type="Gene3D" id="3.40.50.1820">
    <property type="entry name" value="alpha/beta hydrolase"/>
    <property type="match status" value="2"/>
</dbReference>
<dbReference type="GO" id="GO:0016042">
    <property type="term" value="P:lipid catabolic process"/>
    <property type="evidence" value="ECO:0007669"/>
    <property type="project" value="InterPro"/>
</dbReference>
<dbReference type="OrthoDB" id="9955at2"/>
<dbReference type="RefSeq" id="WP_002718284.1">
    <property type="nucleotide sequence ID" value="NZ_UFSI01000001.1"/>
</dbReference>
<gene>
    <name evidence="2" type="ORF">NCTC12722_00672</name>
</gene>
<dbReference type="PANTHER" id="PTHR34853">
    <property type="match status" value="1"/>
</dbReference>
<dbReference type="PIRSF" id="PIRSF029171">
    <property type="entry name" value="Esterase_LipA"/>
    <property type="match status" value="1"/>
</dbReference>
<dbReference type="GO" id="GO:0004806">
    <property type="term" value="F:triacylglycerol lipase activity"/>
    <property type="evidence" value="ECO:0007669"/>
    <property type="project" value="InterPro"/>
</dbReference>
<evidence type="ECO:0000256" key="1">
    <source>
        <dbReference type="SAM" id="SignalP"/>
    </source>
</evidence>
<dbReference type="InterPro" id="IPR005152">
    <property type="entry name" value="Lipase_secreted"/>
</dbReference>
<protein>
    <submittedName>
        <fullName evidence="2">Esterase/lipase</fullName>
    </submittedName>
</protein>
<name>A0A380W5Q1_AFIFE</name>
<dbReference type="PANTHER" id="PTHR34853:SF1">
    <property type="entry name" value="LIPASE 5"/>
    <property type="match status" value="1"/>
</dbReference>
<sequence>MSVVRHIAAFIWVAIACLASLPARAAPIPAGPAGDAFYAPPSPLPKGPRGSVIWMRPLDGTMALPGAAKNILVLYRSVGGAGESVAVSGTVSIPQGTPPRGGWPVITWTHGTTGLAPSCAPSRDTDNGPEHDYIAIIRTLLDSFVKKGYVVVASDYAGLGTPGDHPFLQGVTTGRNALDMLRAAKAIEPRIGKRYAVMGHSQGGQVDLFAAAQGPRYASEFRLVGNVAFAPGSHIAGRLDAVMTSPTTELALPYVLYTLGSYAKTNKNIDLARILTPQALSHMPDLLEGCMTHALSTGYWSTAIAKDQFVAKPDVRAFLKMARRNEPGLLRIFAPTLVVQGTADVTVLPGDTDDVAKQLCIRGNDVDYRVVAGADHNGSMQKGGADALAWIDARFRSQRAAKNCRTLPKAGK</sequence>
<feature type="signal peptide" evidence="1">
    <location>
        <begin position="1"/>
        <end position="25"/>
    </location>
</feature>
<dbReference type="Proteomes" id="UP000254343">
    <property type="component" value="Unassembled WGS sequence"/>
</dbReference>